<gene>
    <name evidence="2" type="ORF">TCNE_LOCUS16141</name>
</gene>
<feature type="region of interest" description="Disordered" evidence="1">
    <location>
        <begin position="1"/>
        <end position="21"/>
    </location>
</feature>
<accession>A0A183V5X1</accession>
<protein>
    <submittedName>
        <fullName evidence="2 4">Uncharacterized protein</fullName>
    </submittedName>
</protein>
<evidence type="ECO:0000313" key="2">
    <source>
        <dbReference type="EMBL" id="VDM47462.1"/>
    </source>
</evidence>
<keyword evidence="3" id="KW-1185">Reference proteome</keyword>
<proteinExistence type="predicted"/>
<evidence type="ECO:0000313" key="3">
    <source>
        <dbReference type="Proteomes" id="UP000050794"/>
    </source>
</evidence>
<name>A0A183V5X1_TOXCA</name>
<dbReference type="Proteomes" id="UP000050794">
    <property type="component" value="Unassembled WGS sequence"/>
</dbReference>
<evidence type="ECO:0000256" key="1">
    <source>
        <dbReference type="SAM" id="MobiDB-lite"/>
    </source>
</evidence>
<reference evidence="4" key="1">
    <citation type="submission" date="2016-06" db="UniProtKB">
        <authorList>
            <consortium name="WormBaseParasite"/>
        </authorList>
    </citation>
    <scope>IDENTIFICATION</scope>
</reference>
<dbReference type="WBParaSite" id="TCNE_0001614201-mRNA-1">
    <property type="protein sequence ID" value="TCNE_0001614201-mRNA-1"/>
    <property type="gene ID" value="TCNE_0001614201"/>
</dbReference>
<reference evidence="2 3" key="2">
    <citation type="submission" date="2018-11" db="EMBL/GenBank/DDBJ databases">
        <authorList>
            <consortium name="Pathogen Informatics"/>
        </authorList>
    </citation>
    <scope>NUCLEOTIDE SEQUENCE [LARGE SCALE GENOMIC DNA]</scope>
</reference>
<organism evidence="3 4">
    <name type="scientific">Toxocara canis</name>
    <name type="common">Canine roundworm</name>
    <dbReference type="NCBI Taxonomy" id="6265"/>
    <lineage>
        <taxon>Eukaryota</taxon>
        <taxon>Metazoa</taxon>
        <taxon>Ecdysozoa</taxon>
        <taxon>Nematoda</taxon>
        <taxon>Chromadorea</taxon>
        <taxon>Rhabditida</taxon>
        <taxon>Spirurina</taxon>
        <taxon>Ascaridomorpha</taxon>
        <taxon>Ascaridoidea</taxon>
        <taxon>Toxocaridae</taxon>
        <taxon>Toxocara</taxon>
    </lineage>
</organism>
<sequence>MVGQLTSYPSLPHPSQQPPSVSIERLPQLCEDLRCRHQLASNELMNLAEEEADKLEVKMIQGMRAVASSVECGSWRRETSAI</sequence>
<evidence type="ECO:0000313" key="4">
    <source>
        <dbReference type="WBParaSite" id="TCNE_0001614201-mRNA-1"/>
    </source>
</evidence>
<dbReference type="EMBL" id="UYWY01023357">
    <property type="protein sequence ID" value="VDM47462.1"/>
    <property type="molecule type" value="Genomic_DNA"/>
</dbReference>
<dbReference type="AlphaFoldDB" id="A0A183V5X1"/>